<gene>
    <name evidence="3" type="primary">OTOA</name>
</gene>
<keyword evidence="4" id="KW-1185">Reference proteome</keyword>
<dbReference type="AlphaFoldDB" id="A0A8C5W7X7"/>
<evidence type="ECO:0000313" key="4">
    <source>
        <dbReference type="Proteomes" id="UP000694569"/>
    </source>
</evidence>
<reference evidence="3" key="2">
    <citation type="submission" date="2025-09" db="UniProtKB">
        <authorList>
            <consortium name="Ensembl"/>
        </authorList>
    </citation>
    <scope>IDENTIFICATION</scope>
</reference>
<proteinExistence type="predicted"/>
<reference evidence="3" key="1">
    <citation type="submission" date="2025-08" db="UniProtKB">
        <authorList>
            <consortium name="Ensembl"/>
        </authorList>
    </citation>
    <scope>IDENTIFICATION</scope>
</reference>
<organism evidence="3 4">
    <name type="scientific">Leptobrachium leishanense</name>
    <name type="common">Leishan spiny toad</name>
    <dbReference type="NCBI Taxonomy" id="445787"/>
    <lineage>
        <taxon>Eukaryota</taxon>
        <taxon>Metazoa</taxon>
        <taxon>Chordata</taxon>
        <taxon>Craniata</taxon>
        <taxon>Vertebrata</taxon>
        <taxon>Euteleostomi</taxon>
        <taxon>Amphibia</taxon>
        <taxon>Batrachia</taxon>
        <taxon>Anura</taxon>
        <taxon>Pelobatoidea</taxon>
        <taxon>Megophryidae</taxon>
        <taxon>Leptobrachium</taxon>
    </lineage>
</organism>
<name>A0A8C5W7X7_9ANUR</name>
<dbReference type="PANTHER" id="PTHR23412:SF18">
    <property type="entry name" value="OTOANCORIN"/>
    <property type="match status" value="1"/>
</dbReference>
<dbReference type="Proteomes" id="UP000694569">
    <property type="component" value="Unplaced"/>
</dbReference>
<dbReference type="GeneTree" id="ENSGT00950000182957"/>
<accession>A0A8C5W7X7</accession>
<evidence type="ECO:0000256" key="1">
    <source>
        <dbReference type="ARBA" id="ARBA00022729"/>
    </source>
</evidence>
<dbReference type="GO" id="GO:0009986">
    <property type="term" value="C:cell surface"/>
    <property type="evidence" value="ECO:0007669"/>
    <property type="project" value="TreeGrafter"/>
</dbReference>
<evidence type="ECO:0000256" key="2">
    <source>
        <dbReference type="ARBA" id="ARBA00023180"/>
    </source>
</evidence>
<dbReference type="OrthoDB" id="8195838at2759"/>
<evidence type="ECO:0000313" key="3">
    <source>
        <dbReference type="Ensembl" id="ENSLLEP00000023653.1"/>
    </source>
</evidence>
<dbReference type="Ensembl" id="ENSLLET00000024559.1">
    <property type="protein sequence ID" value="ENSLLEP00000023653.1"/>
    <property type="gene ID" value="ENSLLEG00000015033.1"/>
</dbReference>
<protein>
    <submittedName>
        <fullName evidence="3">Otoancorin</fullName>
    </submittedName>
</protein>
<sequence>MCISLTGLLDLLQFQSSSSNAWTPDIIMKIGIYLAMQNVYSVSSLQMSVNKYLDDITEDPKFLMSELRSLNSQQFHLTMKYVFGGKKEYIDMAEFGQDFERLQERISQCPGGNRMIFLITLEKCLPLLNSSECVDLLSQVIRMYGERYLHRDVIASFPSDIPDEPFRNLSAAFKELYDKISANDRRALYEWMTEILQKNYMANDVNGSISWVTAESLWILGRFMVHVPLEEIGRISVNEIRMFISYDNATKQLDTVYDIKSDLAKAFLELINSSGFDMRNISTIYRLGLLVCFYDDVQELDPTVAKALLHQMIKCNQLRSYRGEVQKLKSQFLQIATLNHTLNESLGALSDAIVGLTLPQLESLSPGAVQGAILTLQQVSGWTKSQVMVLTGKYLHSEKVLTLSNISQLGELVSGVSAQSFYDMSPRDLSMALKVGLSMRVSDLSAAQQEGILSKALSSGDLDTVVSDMNGAFFQEVSLSHLLALRDPKAASLREKEMRKSQALLLYELMSRVFSLADLLSAGHLVKGVTCELIDRISKPSFLNNYKLFEKNLHWLSPYQIHCLGWRYWEISQATIPPFLLAVLPSEYFVSHAPPCGLLVTSLGKIELNSLILNKHKKVMVLKKVHQCLNGSIADIYQLDMLGNLVCHLSPDILGSGLASDVISAAVHRLKSCTDLSHEQNTEIRLRIIEHYGDPPSWTSETMQDMAALWSLLTEEEFKGLLKKFPNTVLQMVSESAEIPMSGVMLSALFHTVRALSDNASMPNHTAECEGVTPPTTENIGFLMEANSLWSAQELHCMDRETFTRNLHILSSIRSFDRFQLSVLKNKAKEEWGEMAAWRSYHITALGRIATALSEQEIGQLDLGTIDASSALGQQEEWTITQKRSILEGFMNDSAKSMKDLKSYDLAGLGGCLCAARKEEINEIQTSEFRAVISRIGSLPCSLSVLREFKKKTEMVYGKAETWRCYVLHDIGYIAAGLYEEELKSIQPDLMPCIQPDVIEHIPGDTFKVLTSEQIEKLGPENSAMVTESQRAQLDAAQLQSLSQALDGIRVTSKHKTTTKYPRTTTEMSTTGSDNETLTSGYCFRSVFFYHFVFLNVLYCIFGQIEI</sequence>
<dbReference type="InterPro" id="IPR026664">
    <property type="entry name" value="Stereocilin-rel"/>
</dbReference>
<dbReference type="GO" id="GO:0007160">
    <property type="term" value="P:cell-matrix adhesion"/>
    <property type="evidence" value="ECO:0007669"/>
    <property type="project" value="TreeGrafter"/>
</dbReference>
<dbReference type="PANTHER" id="PTHR23412">
    <property type="entry name" value="STEREOCILIN RELATED"/>
    <property type="match status" value="1"/>
</dbReference>
<keyword evidence="2" id="KW-0325">Glycoprotein</keyword>
<keyword evidence="1" id="KW-0732">Signal</keyword>